<dbReference type="OrthoDB" id="8859188at2"/>
<protein>
    <submittedName>
        <fullName evidence="9">Sulfonate transport system permease protein</fullName>
    </submittedName>
</protein>
<evidence type="ECO:0000256" key="1">
    <source>
        <dbReference type="ARBA" id="ARBA00004651"/>
    </source>
</evidence>
<evidence type="ECO:0000259" key="8">
    <source>
        <dbReference type="PROSITE" id="PS50928"/>
    </source>
</evidence>
<comment type="subcellular location">
    <subcellularLocation>
        <location evidence="1 7">Cell membrane</location>
        <topology evidence="1 7">Multi-pass membrane protein</topology>
    </subcellularLocation>
</comment>
<dbReference type="EMBL" id="FSRU01000002">
    <property type="protein sequence ID" value="SIO60779.1"/>
    <property type="molecule type" value="Genomic_DNA"/>
</dbReference>
<reference evidence="9 10" key="1">
    <citation type="submission" date="2016-11" db="EMBL/GenBank/DDBJ databases">
        <authorList>
            <person name="Jaros S."/>
            <person name="Januszkiewicz K."/>
            <person name="Wedrychowicz H."/>
        </authorList>
    </citation>
    <scope>NUCLEOTIDE SEQUENCE [LARGE SCALE GENOMIC DNA]</scope>
    <source>
        <strain evidence="9 10">GAS95</strain>
    </source>
</reference>
<dbReference type="InterPro" id="IPR035906">
    <property type="entry name" value="MetI-like_sf"/>
</dbReference>
<gene>
    <name evidence="9" type="ORF">SAMN05444165_4996</name>
</gene>
<name>A0A1N6KW85_9BURK</name>
<organism evidence="9 10">
    <name type="scientific">Paraburkholderia phenazinium</name>
    <dbReference type="NCBI Taxonomy" id="60549"/>
    <lineage>
        <taxon>Bacteria</taxon>
        <taxon>Pseudomonadati</taxon>
        <taxon>Pseudomonadota</taxon>
        <taxon>Betaproteobacteria</taxon>
        <taxon>Burkholderiales</taxon>
        <taxon>Burkholderiaceae</taxon>
        <taxon>Paraburkholderia</taxon>
    </lineage>
</organism>
<feature type="transmembrane region" description="Helical" evidence="7">
    <location>
        <begin position="172"/>
        <end position="191"/>
    </location>
</feature>
<dbReference type="GO" id="GO:0005886">
    <property type="term" value="C:plasma membrane"/>
    <property type="evidence" value="ECO:0007669"/>
    <property type="project" value="UniProtKB-SubCell"/>
</dbReference>
<dbReference type="Pfam" id="PF00528">
    <property type="entry name" value="BPD_transp_1"/>
    <property type="match status" value="1"/>
</dbReference>
<dbReference type="FunFam" id="1.10.3720.10:FF:000003">
    <property type="entry name" value="Aliphatic sulfonate ABC transporter permease"/>
    <property type="match status" value="1"/>
</dbReference>
<evidence type="ECO:0000256" key="2">
    <source>
        <dbReference type="ARBA" id="ARBA00022448"/>
    </source>
</evidence>
<feature type="transmembrane region" description="Helical" evidence="7">
    <location>
        <begin position="55"/>
        <end position="74"/>
    </location>
</feature>
<dbReference type="Proteomes" id="UP000185151">
    <property type="component" value="Unassembled WGS sequence"/>
</dbReference>
<dbReference type="PROSITE" id="PS50928">
    <property type="entry name" value="ABC_TM1"/>
    <property type="match status" value="1"/>
</dbReference>
<evidence type="ECO:0000256" key="6">
    <source>
        <dbReference type="ARBA" id="ARBA00023136"/>
    </source>
</evidence>
<feature type="transmembrane region" description="Helical" evidence="7">
    <location>
        <begin position="267"/>
        <end position="289"/>
    </location>
</feature>
<keyword evidence="4 7" id="KW-0812">Transmembrane</keyword>
<evidence type="ECO:0000256" key="4">
    <source>
        <dbReference type="ARBA" id="ARBA00022692"/>
    </source>
</evidence>
<evidence type="ECO:0000256" key="3">
    <source>
        <dbReference type="ARBA" id="ARBA00022475"/>
    </source>
</evidence>
<feature type="transmembrane region" description="Helical" evidence="7">
    <location>
        <begin position="212"/>
        <end position="229"/>
    </location>
</feature>
<accession>A0A1N6KW85</accession>
<dbReference type="GO" id="GO:0042918">
    <property type="term" value="P:alkanesulfonate transmembrane transport"/>
    <property type="evidence" value="ECO:0007669"/>
    <property type="project" value="UniProtKB-ARBA"/>
</dbReference>
<evidence type="ECO:0000256" key="5">
    <source>
        <dbReference type="ARBA" id="ARBA00022989"/>
    </source>
</evidence>
<dbReference type="PANTHER" id="PTHR30151:SF39">
    <property type="entry name" value="ABC TRANSPORTER PERMEASE PROTEIN"/>
    <property type="match status" value="1"/>
</dbReference>
<keyword evidence="5 7" id="KW-1133">Transmembrane helix</keyword>
<evidence type="ECO:0000313" key="10">
    <source>
        <dbReference type="Proteomes" id="UP000185151"/>
    </source>
</evidence>
<dbReference type="PANTHER" id="PTHR30151">
    <property type="entry name" value="ALKANE SULFONATE ABC TRANSPORTER-RELATED, MEMBRANE SUBUNIT"/>
    <property type="match status" value="1"/>
</dbReference>
<feature type="domain" description="ABC transmembrane type-1" evidence="8">
    <location>
        <begin position="102"/>
        <end position="290"/>
    </location>
</feature>
<keyword evidence="10" id="KW-1185">Reference proteome</keyword>
<feature type="transmembrane region" description="Helical" evidence="7">
    <location>
        <begin position="235"/>
        <end position="255"/>
    </location>
</feature>
<evidence type="ECO:0000256" key="7">
    <source>
        <dbReference type="RuleBase" id="RU363032"/>
    </source>
</evidence>
<keyword evidence="2 7" id="KW-0813">Transport</keyword>
<proteinExistence type="inferred from homology"/>
<comment type="similarity">
    <text evidence="7">Belongs to the binding-protein-dependent transport system permease family.</text>
</comment>
<dbReference type="GO" id="GO:0010438">
    <property type="term" value="P:cellular response to sulfur starvation"/>
    <property type="evidence" value="ECO:0007669"/>
    <property type="project" value="TreeGrafter"/>
</dbReference>
<evidence type="ECO:0000313" key="9">
    <source>
        <dbReference type="EMBL" id="SIO60779.1"/>
    </source>
</evidence>
<dbReference type="InterPro" id="IPR000515">
    <property type="entry name" value="MetI-like"/>
</dbReference>
<dbReference type="Gene3D" id="1.10.3720.10">
    <property type="entry name" value="MetI-like"/>
    <property type="match status" value="1"/>
</dbReference>
<sequence length="313" mass="33349">MASAPDESLPFDVSEAAADHTPHAAAAHAARHAHINADGAAGTSAQQPHGTLRRWHIAGLALPVALLALIEVLVRTNVVPDHLLPAPSTIAQTLWQMGATRLGRHIAASTLRVAVGFGIGAALALALGAAMGLSRRLDALLEPCFQALRSIPSLAWVPVLLLWMGIDEAPKITLIAIGAFFPVHLSVVAGIRGVDRKLVELGAIYRLKPVALFARILLPAALPQIFTGLRTGLSLAWMFMVAAELIAATRGLGYMLSDGRETGRPDLVFGAIILLAVLGKLSDGAMRWLEHRVLNWRDAFDAFSEQSRTGEQR</sequence>
<dbReference type="SUPFAM" id="SSF161098">
    <property type="entry name" value="MetI-like"/>
    <property type="match status" value="1"/>
</dbReference>
<dbReference type="AlphaFoldDB" id="A0A1N6KW85"/>
<dbReference type="RefSeq" id="WP_083640601.1">
    <property type="nucleotide sequence ID" value="NZ_FSRU01000002.1"/>
</dbReference>
<keyword evidence="3" id="KW-1003">Cell membrane</keyword>
<keyword evidence="6 7" id="KW-0472">Membrane</keyword>
<feature type="transmembrane region" description="Helical" evidence="7">
    <location>
        <begin position="113"/>
        <end position="134"/>
    </location>
</feature>
<dbReference type="CDD" id="cd06261">
    <property type="entry name" value="TM_PBP2"/>
    <property type="match status" value="1"/>
</dbReference>